<dbReference type="Proteomes" id="UP000197138">
    <property type="component" value="Unassembled WGS sequence"/>
</dbReference>
<evidence type="ECO:0000313" key="5">
    <source>
        <dbReference type="Proteomes" id="UP000197138"/>
    </source>
</evidence>
<dbReference type="SMART" id="SM00584">
    <property type="entry name" value="TLDc"/>
    <property type="match status" value="1"/>
</dbReference>
<dbReference type="OrthoDB" id="289228at2759"/>
<keyword evidence="6" id="KW-1185">Reference proteome</keyword>
<feature type="domain" description="TLDc" evidence="2">
    <location>
        <begin position="292"/>
        <end position="488"/>
    </location>
</feature>
<dbReference type="EMBL" id="MTKT01003414">
    <property type="protein sequence ID" value="OWM75001.1"/>
    <property type="molecule type" value="Genomic_DNA"/>
</dbReference>
<dbReference type="PANTHER" id="PTHR23354:SF104">
    <property type="entry name" value="TLD-DOMAIN CONTAINING NUCLEOLAR PROTEIN"/>
    <property type="match status" value="1"/>
</dbReference>
<name>A0A218WRZ5_PUNGR</name>
<evidence type="ECO:0000313" key="4">
    <source>
        <dbReference type="EMBL" id="PKI77413.1"/>
    </source>
</evidence>
<dbReference type="InterPro" id="IPR006571">
    <property type="entry name" value="TLDc_dom"/>
</dbReference>
<dbReference type="EMBL" id="PGOL01000092">
    <property type="protein sequence ID" value="PKI77413.1"/>
    <property type="molecule type" value="Genomic_DNA"/>
</dbReference>
<sequence length="544" mass="59861">MGASSSTEQKEVSPEQREVEAQAASTGALPMLHKAFSRLADPQEKAIPVQSLQKCFSLSCRSPILEPPGISMPESILGLLGHLGHSIVDLFFVPGNGGLRWVEFVRGYVNCCGRMAASACLNNLLRVFKFAAERVGLAANLWFDSDGAESKVAGYLVPSDLYALLLMCSSMCWSTRMNGASKSDKGAVFYVPDIENLVCSAVVSCAEGGGNLDPWNCDIFSLEARLPAGKFLTWVLGTVPRLPDCFSQFVSATLQCSVASEDEFGPSGSSSKDSNSEWASETHLLTRGKAWAISLTFRAAASEEILRHCFSCNSNEMNQNLLYRSSIHGKGLNRFWANVDGYHGPLLILISASCEDSHHGDTSGKKWTIGVILQQGFENKDQFYGNSGNLYSIDPVFNVFLPSGKENNFVYSHLHPSGRVYEPRPKPVGIAFGGSIGNERVFVDQDFARVTIRHHAVDKTYKPGPLFPNQGFLPVDDSILEVEVWGLGGTTAKKVQTSYKKREELFTEQRRKVDLKTFASWEDSPEKMMMDMVSDPNTVRREDR</sequence>
<dbReference type="Proteomes" id="UP000233551">
    <property type="component" value="Unassembled WGS sequence"/>
</dbReference>
<accession>A0A218WRZ5</accession>
<proteinExistence type="predicted"/>
<dbReference type="GeneID" id="116212783"/>
<reference evidence="5" key="1">
    <citation type="journal article" date="2017" name="Plant J.">
        <title>The pomegranate (Punica granatum L.) genome and the genomics of punicalagin biosynthesis.</title>
        <authorList>
            <person name="Qin G."/>
            <person name="Xu C."/>
            <person name="Ming R."/>
            <person name="Tang H."/>
            <person name="Guyot R."/>
            <person name="Kramer E.M."/>
            <person name="Hu Y."/>
            <person name="Yi X."/>
            <person name="Qi Y."/>
            <person name="Xu X."/>
            <person name="Gao Z."/>
            <person name="Pan H."/>
            <person name="Jian J."/>
            <person name="Tian Y."/>
            <person name="Yue Z."/>
            <person name="Xu Y."/>
        </authorList>
    </citation>
    <scope>NUCLEOTIDE SEQUENCE [LARGE SCALE GENOMIC DNA]</scope>
    <source>
        <strain evidence="5">cv. Dabenzi</strain>
    </source>
</reference>
<gene>
    <name evidence="3" type="ORF">CDL15_Pgr021352</name>
    <name evidence="4" type="ORF">CRG98_002186</name>
</gene>
<reference evidence="3" key="2">
    <citation type="submission" date="2017-06" db="EMBL/GenBank/DDBJ databases">
        <title>The pomegranate genome and the genomics of punicalagin biosynthesis.</title>
        <authorList>
            <person name="Xu C."/>
        </authorList>
    </citation>
    <scope>NUCLEOTIDE SEQUENCE [LARGE SCALE GENOMIC DNA]</scope>
    <source>
        <tissue evidence="3">Fresh leaf</tissue>
    </source>
</reference>
<feature type="region of interest" description="Disordered" evidence="1">
    <location>
        <begin position="1"/>
        <end position="25"/>
    </location>
</feature>
<organism evidence="3 5">
    <name type="scientific">Punica granatum</name>
    <name type="common">Pomegranate</name>
    <dbReference type="NCBI Taxonomy" id="22663"/>
    <lineage>
        <taxon>Eukaryota</taxon>
        <taxon>Viridiplantae</taxon>
        <taxon>Streptophyta</taxon>
        <taxon>Embryophyta</taxon>
        <taxon>Tracheophyta</taxon>
        <taxon>Spermatophyta</taxon>
        <taxon>Magnoliopsida</taxon>
        <taxon>eudicotyledons</taxon>
        <taxon>Gunneridae</taxon>
        <taxon>Pentapetalae</taxon>
        <taxon>rosids</taxon>
        <taxon>malvids</taxon>
        <taxon>Myrtales</taxon>
        <taxon>Lythraceae</taxon>
        <taxon>Punica</taxon>
    </lineage>
</organism>
<dbReference type="AlphaFoldDB" id="A0A218WRZ5"/>
<feature type="compositionally biased region" description="Basic and acidic residues" evidence="1">
    <location>
        <begin position="8"/>
        <end position="20"/>
    </location>
</feature>
<protein>
    <recommendedName>
        <fullName evidence="2">TLDc domain-containing protein</fullName>
    </recommendedName>
</protein>
<dbReference type="PROSITE" id="PS51886">
    <property type="entry name" value="TLDC"/>
    <property type="match status" value="1"/>
</dbReference>
<evidence type="ECO:0000256" key="1">
    <source>
        <dbReference type="SAM" id="MobiDB-lite"/>
    </source>
</evidence>
<evidence type="ECO:0000313" key="6">
    <source>
        <dbReference type="Proteomes" id="UP000233551"/>
    </source>
</evidence>
<dbReference type="Pfam" id="PF07534">
    <property type="entry name" value="TLD"/>
    <property type="match status" value="1"/>
</dbReference>
<reference evidence="4 6" key="3">
    <citation type="submission" date="2017-11" db="EMBL/GenBank/DDBJ databases">
        <title>De-novo sequencing of pomegranate (Punica granatum L.) genome.</title>
        <authorList>
            <person name="Akparov Z."/>
            <person name="Amiraslanov A."/>
            <person name="Hajiyeva S."/>
            <person name="Abbasov M."/>
            <person name="Kaur K."/>
            <person name="Hamwieh A."/>
            <person name="Solovyev V."/>
            <person name="Salamov A."/>
            <person name="Braich B."/>
            <person name="Kosarev P."/>
            <person name="Mahmoud A."/>
            <person name="Hajiyev E."/>
            <person name="Babayeva S."/>
            <person name="Izzatullayeva V."/>
            <person name="Mammadov A."/>
            <person name="Mammadov A."/>
            <person name="Sharifova S."/>
            <person name="Ojaghi J."/>
            <person name="Eynullazada K."/>
            <person name="Bayramov B."/>
            <person name="Abdulazimova A."/>
            <person name="Shahmuradov I."/>
        </authorList>
    </citation>
    <scope>NUCLEOTIDE SEQUENCE [LARGE SCALE GENOMIC DNA]</scope>
    <source>
        <strain evidence="4">AG2017</strain>
        <strain evidence="6">cv. AG2017</strain>
        <tissue evidence="4">Leaf</tissue>
    </source>
</reference>
<evidence type="ECO:0000259" key="2">
    <source>
        <dbReference type="PROSITE" id="PS51886"/>
    </source>
</evidence>
<evidence type="ECO:0000313" key="3">
    <source>
        <dbReference type="EMBL" id="OWM75001.1"/>
    </source>
</evidence>
<dbReference type="PANTHER" id="PTHR23354">
    <property type="entry name" value="NUCLEOLAR PROTEIN 7/ESTROGEN RECEPTOR COACTIVATOR-RELATED"/>
    <property type="match status" value="1"/>
</dbReference>
<comment type="caution">
    <text evidence="3">The sequence shown here is derived from an EMBL/GenBank/DDBJ whole genome shotgun (WGS) entry which is preliminary data.</text>
</comment>